<feature type="binding site" evidence="7">
    <location>
        <position position="47"/>
    </location>
    <ligand>
        <name>Zn(2+)</name>
        <dbReference type="ChEBI" id="CHEBI:29105"/>
    </ligand>
</feature>
<dbReference type="Pfam" id="PF00484">
    <property type="entry name" value="Pro_CA"/>
    <property type="match status" value="1"/>
</dbReference>
<dbReference type="InterPro" id="IPR036874">
    <property type="entry name" value="Carbonic_anhydrase_sf"/>
</dbReference>
<dbReference type="PANTHER" id="PTHR11002:SF76">
    <property type="entry name" value="CARBONIC ANHYDRASE"/>
    <property type="match status" value="1"/>
</dbReference>
<keyword evidence="5 8" id="KW-0456">Lyase</keyword>
<feature type="binding site" evidence="7">
    <location>
        <position position="49"/>
    </location>
    <ligand>
        <name>Zn(2+)</name>
        <dbReference type="ChEBI" id="CHEBI:29105"/>
    </ligand>
</feature>
<comment type="function">
    <text evidence="8">Reversible hydration of carbon dioxide.</text>
</comment>
<dbReference type="InterPro" id="IPR045066">
    <property type="entry name" value="Beta_CA_cladeB"/>
</dbReference>
<dbReference type="EMBL" id="CVQV01000005">
    <property type="protein sequence ID" value="CRK75027.1"/>
    <property type="molecule type" value="Genomic_DNA"/>
</dbReference>
<keyword evidence="3 7" id="KW-0479">Metal-binding</keyword>
<dbReference type="AlphaFoldDB" id="A0A0U1NJY8"/>
<evidence type="ECO:0000256" key="5">
    <source>
        <dbReference type="ARBA" id="ARBA00023239"/>
    </source>
</evidence>
<dbReference type="STRING" id="282199.GCA_001049735_01067"/>
<name>A0A0U1NJY8_9RHOB</name>
<evidence type="ECO:0000256" key="4">
    <source>
        <dbReference type="ARBA" id="ARBA00022833"/>
    </source>
</evidence>
<reference evidence="9 10" key="1">
    <citation type="submission" date="2015-04" db="EMBL/GenBank/DDBJ databases">
        <authorList>
            <person name="Syromyatnikov M.Y."/>
            <person name="Popov V.N."/>
        </authorList>
    </citation>
    <scope>NUCLEOTIDE SEQUENCE [LARGE SCALE GENOMIC DNA]</scope>
    <source>
        <strain evidence="9 10">CECT 5292</strain>
    </source>
</reference>
<evidence type="ECO:0000256" key="2">
    <source>
        <dbReference type="ARBA" id="ARBA00012925"/>
    </source>
</evidence>
<dbReference type="PANTHER" id="PTHR11002">
    <property type="entry name" value="CARBONIC ANHYDRASE"/>
    <property type="match status" value="1"/>
</dbReference>
<keyword evidence="4 7" id="KW-0862">Zinc</keyword>
<dbReference type="GO" id="GO:0004089">
    <property type="term" value="F:carbonate dehydratase activity"/>
    <property type="evidence" value="ECO:0007669"/>
    <property type="project" value="UniProtKB-UniRule"/>
</dbReference>
<organism evidence="9 10">
    <name type="scientific">Nereida ignava</name>
    <dbReference type="NCBI Taxonomy" id="282199"/>
    <lineage>
        <taxon>Bacteria</taxon>
        <taxon>Pseudomonadati</taxon>
        <taxon>Pseudomonadota</taxon>
        <taxon>Alphaproteobacteria</taxon>
        <taxon>Rhodobacterales</taxon>
        <taxon>Roseobacteraceae</taxon>
        <taxon>Nereida</taxon>
    </lineage>
</organism>
<dbReference type="InterPro" id="IPR015892">
    <property type="entry name" value="Carbonic_anhydrase_CS"/>
</dbReference>
<evidence type="ECO:0000313" key="10">
    <source>
        <dbReference type="Proteomes" id="UP000048949"/>
    </source>
</evidence>
<evidence type="ECO:0000313" key="9">
    <source>
        <dbReference type="EMBL" id="CRK75027.1"/>
    </source>
</evidence>
<evidence type="ECO:0000256" key="7">
    <source>
        <dbReference type="PIRSR" id="PIRSR601765-1"/>
    </source>
</evidence>
<dbReference type="Proteomes" id="UP000048949">
    <property type="component" value="Unassembled WGS sequence"/>
</dbReference>
<evidence type="ECO:0000256" key="3">
    <source>
        <dbReference type="ARBA" id="ARBA00022723"/>
    </source>
</evidence>
<dbReference type="PROSITE" id="PS00705">
    <property type="entry name" value="PROK_CO2_ANHYDRASE_2"/>
    <property type="match status" value="1"/>
</dbReference>
<sequence>MPLSKPLPQYLVQRFVGWKATIYADNEVWHRRLAEVGQHPRAMVISCCDSRVQVTSLFGADPGEFFIHRNIANLVPPYEPDGDPHGTSAAVEYAVTHLKVAHLIVVGHSDCGGISGCEQMCSGNAPALEEKTSFLGRWLDIIRSGYEDVKHIEDADARQEALEKKAVEISLENLQGFPFVLDAVKAGGLSLHGLWTDIAEGRLESFVPGQGFTRVGPEGL</sequence>
<evidence type="ECO:0000256" key="6">
    <source>
        <dbReference type="ARBA" id="ARBA00048348"/>
    </source>
</evidence>
<dbReference type="SMART" id="SM00947">
    <property type="entry name" value="Pro_CA"/>
    <property type="match status" value="1"/>
</dbReference>
<feature type="binding site" evidence="7">
    <location>
        <position position="108"/>
    </location>
    <ligand>
        <name>Zn(2+)</name>
        <dbReference type="ChEBI" id="CHEBI:29105"/>
    </ligand>
</feature>
<dbReference type="EC" id="4.2.1.1" evidence="2 8"/>
<feature type="binding site" evidence="7">
    <location>
        <position position="111"/>
    </location>
    <ligand>
        <name>Zn(2+)</name>
        <dbReference type="ChEBI" id="CHEBI:29105"/>
    </ligand>
</feature>
<keyword evidence="10" id="KW-1185">Reference proteome</keyword>
<evidence type="ECO:0000256" key="8">
    <source>
        <dbReference type="RuleBase" id="RU003956"/>
    </source>
</evidence>
<gene>
    <name evidence="9" type="primary">cynT</name>
    <name evidence="9" type="ORF">NIG5292_01068</name>
</gene>
<comment type="similarity">
    <text evidence="1 8">Belongs to the beta-class carbonic anhydrase family.</text>
</comment>
<dbReference type="SUPFAM" id="SSF53056">
    <property type="entry name" value="beta-carbonic anhydrase, cab"/>
    <property type="match status" value="1"/>
</dbReference>
<dbReference type="RefSeq" id="WP_048598449.1">
    <property type="nucleotide sequence ID" value="NZ_CAXIAP010000005.1"/>
</dbReference>
<accession>A0A0U1NJY8</accession>
<dbReference type="OrthoDB" id="9797527at2"/>
<comment type="cofactor">
    <cofactor evidence="7">
        <name>Zn(2+)</name>
        <dbReference type="ChEBI" id="CHEBI:29105"/>
    </cofactor>
    <text evidence="7">Binds 1 zinc ion per subunit.</text>
</comment>
<dbReference type="InterPro" id="IPR001765">
    <property type="entry name" value="Carbonic_anhydrase"/>
</dbReference>
<dbReference type="GO" id="GO:0008270">
    <property type="term" value="F:zinc ion binding"/>
    <property type="evidence" value="ECO:0007669"/>
    <property type="project" value="UniProtKB-UniRule"/>
</dbReference>
<dbReference type="GO" id="GO:0015976">
    <property type="term" value="P:carbon utilization"/>
    <property type="evidence" value="ECO:0007669"/>
    <property type="project" value="InterPro"/>
</dbReference>
<dbReference type="CDD" id="cd00884">
    <property type="entry name" value="beta_CA_cladeB"/>
    <property type="match status" value="1"/>
</dbReference>
<comment type="catalytic activity">
    <reaction evidence="6 8">
        <text>hydrogencarbonate + H(+) = CO2 + H2O</text>
        <dbReference type="Rhea" id="RHEA:10748"/>
        <dbReference type="ChEBI" id="CHEBI:15377"/>
        <dbReference type="ChEBI" id="CHEBI:15378"/>
        <dbReference type="ChEBI" id="CHEBI:16526"/>
        <dbReference type="ChEBI" id="CHEBI:17544"/>
        <dbReference type="EC" id="4.2.1.1"/>
    </reaction>
</comment>
<protein>
    <recommendedName>
        <fullName evidence="2 8">Carbonic anhydrase</fullName>
        <ecNumber evidence="2 8">4.2.1.1</ecNumber>
    </recommendedName>
    <alternativeName>
        <fullName evidence="8">Carbonate dehydratase</fullName>
    </alternativeName>
</protein>
<evidence type="ECO:0000256" key="1">
    <source>
        <dbReference type="ARBA" id="ARBA00006217"/>
    </source>
</evidence>
<proteinExistence type="inferred from homology"/>
<dbReference type="Gene3D" id="3.40.1050.10">
    <property type="entry name" value="Carbonic anhydrase"/>
    <property type="match status" value="1"/>
</dbReference>